<dbReference type="EMBL" id="AMCV02000027">
    <property type="protein sequence ID" value="TDZ17788.1"/>
    <property type="molecule type" value="Genomic_DNA"/>
</dbReference>
<evidence type="ECO:0000313" key="2">
    <source>
        <dbReference type="Proteomes" id="UP000014480"/>
    </source>
</evidence>
<gene>
    <name evidence="1" type="ORF">Cob_v009305</name>
</gene>
<accession>N4VYI6</accession>
<dbReference type="Proteomes" id="UP000014480">
    <property type="component" value="Unassembled WGS sequence"/>
</dbReference>
<reference evidence="2" key="1">
    <citation type="journal article" date="2013" name="New Phytol.">
        <title>Comparative genomic and transcriptomic analyses reveal the hemibiotrophic stage shift of Colletotrichum fungi.</title>
        <authorList>
            <person name="Gan P."/>
            <person name="Ikeda K."/>
            <person name="Irieda H."/>
            <person name="Narusaka M."/>
            <person name="O'Connell R.J."/>
            <person name="Narusaka Y."/>
            <person name="Takano Y."/>
            <person name="Kubo Y."/>
            <person name="Shirasu K."/>
        </authorList>
    </citation>
    <scope>NUCLEOTIDE SEQUENCE [LARGE SCALE GENOMIC DNA]</scope>
    <source>
        <strain evidence="2">104-T / ATCC 96160 / CBS 514.97 / LARS 414 / MAFF 240422</strain>
    </source>
</reference>
<name>N4VYI6_COLOR</name>
<evidence type="ECO:0000313" key="1">
    <source>
        <dbReference type="EMBL" id="TDZ17788.1"/>
    </source>
</evidence>
<dbReference type="OrthoDB" id="2873061at2759"/>
<comment type="caution">
    <text evidence="1">The sequence shown here is derived from an EMBL/GenBank/DDBJ whole genome shotgun (WGS) entry which is preliminary data.</text>
</comment>
<reference evidence="2" key="2">
    <citation type="journal article" date="2019" name="Mol. Plant Microbe Interact.">
        <title>Genome sequence resources for four phytopathogenic fungi from the Colletotrichum orbiculare species complex.</title>
        <authorList>
            <person name="Gan P."/>
            <person name="Tsushima A."/>
            <person name="Narusaka M."/>
            <person name="Narusaka Y."/>
            <person name="Takano Y."/>
            <person name="Kubo Y."/>
            <person name="Shirasu K."/>
        </authorList>
    </citation>
    <scope>GENOME REANNOTATION</scope>
    <source>
        <strain evidence="2">104-T / ATCC 96160 / CBS 514.97 / LARS 414 / MAFF 240422</strain>
    </source>
</reference>
<dbReference type="HOGENOM" id="CLU_1722212_0_0_1"/>
<proteinExistence type="predicted"/>
<organism evidence="1 2">
    <name type="scientific">Colletotrichum orbiculare (strain 104-T / ATCC 96160 / CBS 514.97 / LARS 414 / MAFF 240422)</name>
    <name type="common">Cucumber anthracnose fungus</name>
    <name type="synonym">Colletotrichum lagenarium</name>
    <dbReference type="NCBI Taxonomy" id="1213857"/>
    <lineage>
        <taxon>Eukaryota</taxon>
        <taxon>Fungi</taxon>
        <taxon>Dikarya</taxon>
        <taxon>Ascomycota</taxon>
        <taxon>Pezizomycotina</taxon>
        <taxon>Sordariomycetes</taxon>
        <taxon>Hypocreomycetidae</taxon>
        <taxon>Glomerellales</taxon>
        <taxon>Glomerellaceae</taxon>
        <taxon>Colletotrichum</taxon>
        <taxon>Colletotrichum orbiculare species complex</taxon>
    </lineage>
</organism>
<dbReference type="eggNOG" id="ENOG502RW66">
    <property type="taxonomic scope" value="Eukaryota"/>
</dbReference>
<sequence>MSSRNSMTVWLPKELYSSVEPLADQRFIWCPMPFDDSLPVEQTSFIHMEDEPASVPCSLPSPAAGDSSGSETEPEQDLPRRIGQNMGRERRRPRKLHPLGDGRPGGNRGSRSFALRLDLNLDIEVTLKARVHGDLELSACFNDL</sequence>
<dbReference type="AlphaFoldDB" id="N4VYI6"/>
<protein>
    <submittedName>
        <fullName evidence="1">Uncharacterized protein</fullName>
    </submittedName>
</protein>
<keyword evidence="2" id="KW-1185">Reference proteome</keyword>